<reference evidence="5 6" key="1">
    <citation type="submission" date="2023-09" db="EMBL/GenBank/DDBJ databases">
        <authorList>
            <person name="Rey-Velasco X."/>
        </authorList>
    </citation>
    <scope>NUCLEOTIDE SEQUENCE [LARGE SCALE GENOMIC DNA]</scope>
    <source>
        <strain evidence="5 6">P050</strain>
    </source>
</reference>
<dbReference type="InterPro" id="IPR036390">
    <property type="entry name" value="WH_DNA-bd_sf"/>
</dbReference>
<dbReference type="InterPro" id="IPR036388">
    <property type="entry name" value="WH-like_DNA-bd_sf"/>
</dbReference>
<dbReference type="Gene3D" id="1.10.10.10">
    <property type="entry name" value="Winged helix-like DNA-binding domain superfamily/Winged helix DNA-binding domain"/>
    <property type="match status" value="1"/>
</dbReference>
<evidence type="ECO:0000256" key="1">
    <source>
        <dbReference type="ARBA" id="ARBA00023015"/>
    </source>
</evidence>
<keyword evidence="2" id="KW-0238">DNA-binding</keyword>
<dbReference type="RefSeq" id="WP_311591783.1">
    <property type="nucleotide sequence ID" value="NZ_JAVRHV010000001.1"/>
</dbReference>
<keyword evidence="1" id="KW-0805">Transcription regulation</keyword>
<dbReference type="InterPro" id="IPR019885">
    <property type="entry name" value="Tscrpt_reg_HTH_AsnC-type_CS"/>
</dbReference>
<dbReference type="PANTHER" id="PTHR30154:SF34">
    <property type="entry name" value="TRANSCRIPTIONAL REGULATOR AZLB"/>
    <property type="match status" value="1"/>
</dbReference>
<sequence>MIQLDATDVLLINELQKDSKQSIKQLSEKINLSITPTHERIKKIEASGIIRKYVALVDQELVGKKFTVFCQVTLIKHQESSFKEFEKYIAPFNEIQEVSYIAGNYDYLLKIVLNDMKDYQEFIMHKISQLKVISNIQSSFVINQIKNETKIFL</sequence>
<evidence type="ECO:0000256" key="3">
    <source>
        <dbReference type="ARBA" id="ARBA00023163"/>
    </source>
</evidence>
<dbReference type="Pfam" id="PF01037">
    <property type="entry name" value="AsnC_trans_reg"/>
    <property type="match status" value="1"/>
</dbReference>
<evidence type="ECO:0000256" key="2">
    <source>
        <dbReference type="ARBA" id="ARBA00023125"/>
    </source>
</evidence>
<proteinExistence type="predicted"/>
<dbReference type="PROSITE" id="PS50956">
    <property type="entry name" value="HTH_ASNC_2"/>
    <property type="match status" value="1"/>
</dbReference>
<keyword evidence="3" id="KW-0804">Transcription</keyword>
<dbReference type="SMART" id="SM00344">
    <property type="entry name" value="HTH_ASNC"/>
    <property type="match status" value="1"/>
</dbReference>
<evidence type="ECO:0000313" key="5">
    <source>
        <dbReference type="EMBL" id="MDT0551961.1"/>
    </source>
</evidence>
<dbReference type="PANTHER" id="PTHR30154">
    <property type="entry name" value="LEUCINE-RESPONSIVE REGULATORY PROTEIN"/>
    <property type="match status" value="1"/>
</dbReference>
<name>A0ABU2Y1A2_9FLAO</name>
<dbReference type="PROSITE" id="PS00519">
    <property type="entry name" value="HTH_ASNC_1"/>
    <property type="match status" value="1"/>
</dbReference>
<dbReference type="SUPFAM" id="SSF46785">
    <property type="entry name" value="Winged helix' DNA-binding domain"/>
    <property type="match status" value="1"/>
</dbReference>
<dbReference type="InterPro" id="IPR019888">
    <property type="entry name" value="Tscrpt_reg_AsnC-like"/>
</dbReference>
<dbReference type="SUPFAM" id="SSF54909">
    <property type="entry name" value="Dimeric alpha+beta barrel"/>
    <property type="match status" value="1"/>
</dbReference>
<dbReference type="Proteomes" id="UP001252186">
    <property type="component" value="Unassembled WGS sequence"/>
</dbReference>
<dbReference type="EMBL" id="JAVRHV010000001">
    <property type="protein sequence ID" value="MDT0551961.1"/>
    <property type="molecule type" value="Genomic_DNA"/>
</dbReference>
<comment type="caution">
    <text evidence="5">The sequence shown here is derived from an EMBL/GenBank/DDBJ whole genome shotgun (WGS) entry which is preliminary data.</text>
</comment>
<protein>
    <submittedName>
        <fullName evidence="5">Lrp/AsnC family transcriptional regulator</fullName>
    </submittedName>
</protein>
<dbReference type="InterPro" id="IPR011008">
    <property type="entry name" value="Dimeric_a/b-barrel"/>
</dbReference>
<dbReference type="InterPro" id="IPR019887">
    <property type="entry name" value="Tscrpt_reg_AsnC/Lrp_C"/>
</dbReference>
<gene>
    <name evidence="5" type="ORF">RM519_01765</name>
</gene>
<dbReference type="InterPro" id="IPR000485">
    <property type="entry name" value="AsnC-type_HTH_dom"/>
</dbReference>
<evidence type="ECO:0000313" key="6">
    <source>
        <dbReference type="Proteomes" id="UP001252186"/>
    </source>
</evidence>
<dbReference type="Gene3D" id="3.30.70.920">
    <property type="match status" value="1"/>
</dbReference>
<evidence type="ECO:0000259" key="4">
    <source>
        <dbReference type="PROSITE" id="PS50956"/>
    </source>
</evidence>
<organism evidence="5 6">
    <name type="scientific">Urechidicola vernalis</name>
    <dbReference type="NCBI Taxonomy" id="3075600"/>
    <lineage>
        <taxon>Bacteria</taxon>
        <taxon>Pseudomonadati</taxon>
        <taxon>Bacteroidota</taxon>
        <taxon>Flavobacteriia</taxon>
        <taxon>Flavobacteriales</taxon>
        <taxon>Flavobacteriaceae</taxon>
        <taxon>Urechidicola</taxon>
    </lineage>
</organism>
<dbReference type="PRINTS" id="PR00033">
    <property type="entry name" value="HTHASNC"/>
</dbReference>
<dbReference type="Pfam" id="PF13412">
    <property type="entry name" value="HTH_24"/>
    <property type="match status" value="1"/>
</dbReference>
<keyword evidence="6" id="KW-1185">Reference proteome</keyword>
<feature type="domain" description="HTH asnC-type" evidence="4">
    <location>
        <begin position="4"/>
        <end position="65"/>
    </location>
</feature>
<accession>A0ABU2Y1A2</accession>